<dbReference type="CDD" id="cd03892">
    <property type="entry name" value="M20_peptT"/>
    <property type="match status" value="1"/>
</dbReference>
<evidence type="ECO:0000256" key="8">
    <source>
        <dbReference type="ARBA" id="ARBA00023049"/>
    </source>
</evidence>
<sequence length="406" mass="44193">MRAYERLLNYVKIYTTSDEDSTTVPSTARQFDLAKLLVEELKGLGVADAHVDDKCYVYGTIPATAGCEDKKAVGFIAHMDTAPDFTGENVNPVVEENYNGEDVVLGTSGRVIKVSDFPHLKTLKGRTLIHTDGTTLLGADDKSGIAEIMTFVEEIMGSNESHGKICIAFTPDEEIGAGADHFDVEGFGADFAYTVDGGEENAVEYENFNAAGAEVKFNGVNIHPGDAKDIMVNAALVAMEFNALLPPTEVPSMTEGYQGFFHLTDMSGDVAEANLSYIIRDHDADKFAYKKKIMEHAANIINQKYGEGTCELTIKDQYQNMLEMIKPHMFLIDYAFDALKDAGENPKAVAIRGGTDGARLSFMGLPCPNLGTGGYNFHGPMEHITAEGMDTVVRVLHGIVKRFAEN</sequence>
<dbReference type="PROSITE" id="PS00758">
    <property type="entry name" value="ARGE_DAPE_CPG2_1"/>
    <property type="match status" value="1"/>
</dbReference>
<dbReference type="EC" id="3.4.11.4" evidence="9"/>
<dbReference type="SUPFAM" id="SSF53187">
    <property type="entry name" value="Zn-dependent exopeptidases"/>
    <property type="match status" value="1"/>
</dbReference>
<dbReference type="GO" id="GO:0045148">
    <property type="term" value="F:tripeptide aminopeptidase activity"/>
    <property type="evidence" value="ECO:0007669"/>
    <property type="project" value="UniProtKB-UniRule"/>
</dbReference>
<dbReference type="STRING" id="185007.SAMN02910350_00552"/>
<keyword evidence="14" id="KW-1185">Reference proteome</keyword>
<evidence type="ECO:0000259" key="12">
    <source>
        <dbReference type="Pfam" id="PF07687"/>
    </source>
</evidence>
<dbReference type="InterPro" id="IPR001261">
    <property type="entry name" value="ArgE/DapE_CS"/>
</dbReference>
<dbReference type="NCBIfam" id="TIGR01882">
    <property type="entry name" value="peptidase-T"/>
    <property type="match status" value="1"/>
</dbReference>
<gene>
    <name evidence="13" type="ORF">SAMN02745725_00155</name>
</gene>
<dbReference type="PANTHER" id="PTHR42994:SF1">
    <property type="entry name" value="PEPTIDASE T"/>
    <property type="match status" value="1"/>
</dbReference>
<dbReference type="PROSITE" id="PS00759">
    <property type="entry name" value="ARGE_DAPE_CPG2_2"/>
    <property type="match status" value="1"/>
</dbReference>
<evidence type="ECO:0000256" key="7">
    <source>
        <dbReference type="ARBA" id="ARBA00022833"/>
    </source>
</evidence>
<feature type="binding site" evidence="11">
    <location>
        <position position="196"/>
    </location>
    <ligand>
        <name>Zn(2+)</name>
        <dbReference type="ChEBI" id="CHEBI:29105"/>
        <label>1</label>
    </ligand>
</feature>
<dbReference type="OrthoDB" id="9804934at2"/>
<feature type="binding site" evidence="11">
    <location>
        <position position="140"/>
    </location>
    <ligand>
        <name>Zn(2+)</name>
        <dbReference type="ChEBI" id="CHEBI:29105"/>
        <label>1</label>
    </ligand>
</feature>
<comment type="similarity">
    <text evidence="2">Belongs to the peptidase M20B family.</text>
</comment>
<keyword evidence="4" id="KW-0645">Protease</keyword>
<evidence type="ECO:0000256" key="5">
    <source>
        <dbReference type="ARBA" id="ARBA00022723"/>
    </source>
</evidence>
<dbReference type="GO" id="GO:0006508">
    <property type="term" value="P:proteolysis"/>
    <property type="evidence" value="ECO:0007669"/>
    <property type="project" value="UniProtKB-UniRule"/>
</dbReference>
<dbReference type="InterPro" id="IPR002933">
    <property type="entry name" value="Peptidase_M20"/>
</dbReference>
<feature type="binding site" evidence="11">
    <location>
        <position position="378"/>
    </location>
    <ligand>
        <name>Zn(2+)</name>
        <dbReference type="ChEBI" id="CHEBI:29105"/>
        <label>2</label>
    </ligand>
</feature>
<dbReference type="GO" id="GO:0006518">
    <property type="term" value="P:peptide metabolic process"/>
    <property type="evidence" value="ECO:0007669"/>
    <property type="project" value="InterPro"/>
</dbReference>
<evidence type="ECO:0000256" key="9">
    <source>
        <dbReference type="NCBIfam" id="TIGR01882"/>
    </source>
</evidence>
<evidence type="ECO:0000256" key="4">
    <source>
        <dbReference type="ARBA" id="ARBA00022670"/>
    </source>
</evidence>
<dbReference type="AlphaFoldDB" id="A0A1M6A9B6"/>
<dbReference type="Pfam" id="PF01546">
    <property type="entry name" value="Peptidase_M20"/>
    <property type="match status" value="1"/>
</dbReference>
<dbReference type="PIRSF" id="PIRSF037215">
    <property type="entry name" value="Peptidase_M20B"/>
    <property type="match status" value="1"/>
</dbReference>
<evidence type="ECO:0000313" key="14">
    <source>
        <dbReference type="Proteomes" id="UP000184185"/>
    </source>
</evidence>
<dbReference type="SUPFAM" id="SSF55031">
    <property type="entry name" value="Bacterial exopeptidase dimerisation domain"/>
    <property type="match status" value="1"/>
</dbReference>
<keyword evidence="7 11" id="KW-0862">Zinc</keyword>
<keyword evidence="3 13" id="KW-0031">Aminopeptidase</keyword>
<feature type="binding site" evidence="11">
    <location>
        <position position="78"/>
    </location>
    <ligand>
        <name>Zn(2+)</name>
        <dbReference type="ChEBI" id="CHEBI:29105"/>
        <label>1</label>
    </ligand>
</feature>
<feature type="domain" description="Peptidase M20 dimerisation" evidence="12">
    <location>
        <begin position="205"/>
        <end position="308"/>
    </location>
</feature>
<dbReference type="Proteomes" id="UP000184185">
    <property type="component" value="Unassembled WGS sequence"/>
</dbReference>
<dbReference type="GO" id="GO:0008237">
    <property type="term" value="F:metallopeptidase activity"/>
    <property type="evidence" value="ECO:0007669"/>
    <property type="project" value="UniProtKB-KW"/>
</dbReference>
<comment type="catalytic activity">
    <reaction evidence="1">
        <text>Release of the N-terminal residue from a tripeptide.</text>
        <dbReference type="EC" id="3.4.11.4"/>
    </reaction>
</comment>
<feature type="active site" description="Proton acceptor" evidence="10">
    <location>
        <position position="173"/>
    </location>
</feature>
<evidence type="ECO:0000256" key="2">
    <source>
        <dbReference type="ARBA" id="ARBA00009692"/>
    </source>
</evidence>
<dbReference type="EMBL" id="FQYQ01000001">
    <property type="protein sequence ID" value="SHI33065.1"/>
    <property type="molecule type" value="Genomic_DNA"/>
</dbReference>
<dbReference type="RefSeq" id="WP_072911073.1">
    <property type="nucleotide sequence ID" value="NZ_FQYQ01000001.1"/>
</dbReference>
<dbReference type="GO" id="GO:0008270">
    <property type="term" value="F:zinc ion binding"/>
    <property type="evidence" value="ECO:0007669"/>
    <property type="project" value="InterPro"/>
</dbReference>
<dbReference type="InterPro" id="IPR011650">
    <property type="entry name" value="Peptidase_M20_dimer"/>
</dbReference>
<evidence type="ECO:0000256" key="11">
    <source>
        <dbReference type="PIRSR" id="PIRSR037215-2"/>
    </source>
</evidence>
<dbReference type="InterPro" id="IPR010161">
    <property type="entry name" value="Peptidase_M20B"/>
</dbReference>
<evidence type="ECO:0000313" key="13">
    <source>
        <dbReference type="EMBL" id="SHI33065.1"/>
    </source>
</evidence>
<feature type="active site" evidence="10">
    <location>
        <position position="80"/>
    </location>
</feature>
<comment type="cofactor">
    <cofactor evidence="11">
        <name>Zn(2+)</name>
        <dbReference type="ChEBI" id="CHEBI:29105"/>
    </cofactor>
    <text evidence="11">Binds 2 Zn(2+) ions per subunit.</text>
</comment>
<organism evidence="13 14">
    <name type="scientific">Pseudobutyrivibrio xylanivorans DSM 14809</name>
    <dbReference type="NCBI Taxonomy" id="1123012"/>
    <lineage>
        <taxon>Bacteria</taxon>
        <taxon>Bacillati</taxon>
        <taxon>Bacillota</taxon>
        <taxon>Clostridia</taxon>
        <taxon>Lachnospirales</taxon>
        <taxon>Lachnospiraceae</taxon>
        <taxon>Pseudobutyrivibrio</taxon>
    </lineage>
</organism>
<dbReference type="PANTHER" id="PTHR42994">
    <property type="entry name" value="PEPTIDASE T"/>
    <property type="match status" value="1"/>
</dbReference>
<protein>
    <recommendedName>
        <fullName evidence="9">Peptidase T</fullName>
        <ecNumber evidence="9">3.4.11.4</ecNumber>
    </recommendedName>
</protein>
<dbReference type="Gene3D" id="3.40.630.10">
    <property type="entry name" value="Zn peptidases"/>
    <property type="match status" value="1"/>
</dbReference>
<dbReference type="NCBIfam" id="NF009920">
    <property type="entry name" value="PRK13381.1"/>
    <property type="match status" value="1"/>
</dbReference>
<dbReference type="Pfam" id="PF07687">
    <property type="entry name" value="M20_dimer"/>
    <property type="match status" value="1"/>
</dbReference>
<reference evidence="13 14" key="1">
    <citation type="submission" date="2016-11" db="EMBL/GenBank/DDBJ databases">
        <authorList>
            <person name="Jaros S."/>
            <person name="Januszkiewicz K."/>
            <person name="Wedrychowicz H."/>
        </authorList>
    </citation>
    <scope>NUCLEOTIDE SEQUENCE [LARGE SCALE GENOMIC DNA]</scope>
    <source>
        <strain evidence="13 14">DSM 14809</strain>
    </source>
</reference>
<dbReference type="NCBIfam" id="NF003976">
    <property type="entry name" value="PRK05469.1"/>
    <property type="match status" value="1"/>
</dbReference>
<dbReference type="InterPro" id="IPR036264">
    <property type="entry name" value="Bact_exopeptidase_dim_dom"/>
</dbReference>
<name>A0A1M6A9B6_PSEXY</name>
<feature type="binding site" evidence="11">
    <location>
        <position position="174"/>
    </location>
    <ligand>
        <name>Zn(2+)</name>
        <dbReference type="ChEBI" id="CHEBI:29105"/>
        <label>2</label>
    </ligand>
</feature>
<feature type="binding site" evidence="11">
    <location>
        <position position="140"/>
    </location>
    <ligand>
        <name>Zn(2+)</name>
        <dbReference type="ChEBI" id="CHEBI:29105"/>
        <label>2</label>
    </ligand>
</feature>
<keyword evidence="5 11" id="KW-0479">Metal-binding</keyword>
<proteinExistence type="inferred from homology"/>
<keyword evidence="8" id="KW-0482">Metalloprotease</keyword>
<dbReference type="Gene3D" id="3.30.70.360">
    <property type="match status" value="1"/>
</dbReference>
<evidence type="ECO:0000256" key="3">
    <source>
        <dbReference type="ARBA" id="ARBA00022438"/>
    </source>
</evidence>
<evidence type="ECO:0000256" key="6">
    <source>
        <dbReference type="ARBA" id="ARBA00022801"/>
    </source>
</evidence>
<evidence type="ECO:0000256" key="10">
    <source>
        <dbReference type="PIRSR" id="PIRSR037215-1"/>
    </source>
</evidence>
<accession>A0A1M6A9B6</accession>
<evidence type="ECO:0000256" key="1">
    <source>
        <dbReference type="ARBA" id="ARBA00000870"/>
    </source>
</evidence>
<keyword evidence="6" id="KW-0378">Hydrolase</keyword>